<dbReference type="AlphaFoldDB" id="A0A0A7KU24"/>
<organism evidence="1">
    <name type="scientific">Aeromonas salmonicida subsp. salmonicida</name>
    <dbReference type="NCBI Taxonomy" id="29491"/>
    <lineage>
        <taxon>Bacteria</taxon>
        <taxon>Pseudomonadati</taxon>
        <taxon>Pseudomonadota</taxon>
        <taxon>Gammaproteobacteria</taxon>
        <taxon>Aeromonadales</taxon>
        <taxon>Aeromonadaceae</taxon>
        <taxon>Aeromonas</taxon>
    </lineage>
</organism>
<proteinExistence type="predicted"/>
<dbReference type="EMBL" id="KJ626179">
    <property type="protein sequence ID" value="AIZ49677.1"/>
    <property type="molecule type" value="Genomic_DNA"/>
</dbReference>
<accession>A0A0A7KU24</accession>
<reference evidence="1" key="2">
    <citation type="journal article" date="2015" name="Vet. Microbiol.">
        <title>Variants of a genomic island in Aeromonas salmonicida subsp. salmonicida link isolates with their geographical origins.</title>
        <authorList>
            <person name="Emond-Rheault J.G."/>
            <person name="Vincent A.T."/>
            <person name="Trudel M.V."/>
            <person name="Brochu F."/>
            <person name="Boyle B."/>
            <person name="Tanaka K.H."/>
            <person name="Attere S.A."/>
            <person name="Jubinville E."/>
            <person name="Loch T.P."/>
            <person name="Winters A.D."/>
            <person name="Faisal M."/>
            <person name="Frenette M."/>
            <person name="Derome N."/>
            <person name="Charette S.J."/>
        </authorList>
    </citation>
    <scope>NUCLEOTIDE SEQUENCE</scope>
    <source>
        <strain evidence="1">HER1085</strain>
    </source>
</reference>
<evidence type="ECO:0000313" key="1">
    <source>
        <dbReference type="EMBL" id="AIZ49677.1"/>
    </source>
</evidence>
<sequence>MALWFVLNLGRLWCKCSVMTHKGHVDCRLKIRSRTHREVTAKSPVTMECSGCMASHRARDFFDSNWKGCIGDKERTPEILQKVVDLCGYCICVQCFTVERLRENGGALADGITYRT</sequence>
<protein>
    <submittedName>
        <fullName evidence="1">Uncharacterized protein</fullName>
    </submittedName>
</protein>
<reference evidence="1" key="1">
    <citation type="submission" date="2014-03" db="EMBL/GenBank/DDBJ databases">
        <authorList>
            <person name="Emond-Rheault J.-G."/>
            <person name="Trudel M.V."/>
            <person name="Vincent A.T."/>
            <person name="Brochu F."/>
            <person name="Boyle B."/>
            <person name="Tanaka K.H."/>
            <person name="Attere S.A."/>
            <person name="Jubinville E."/>
            <person name="Frenette M."/>
            <person name="Derome N."/>
            <person name="Charette S.J."/>
        </authorList>
    </citation>
    <scope>NUCLEOTIDE SEQUENCE</scope>
    <source>
        <strain evidence="1">HER1085</strain>
    </source>
</reference>
<name>A0A0A7KU24_AERSS</name>